<feature type="transmembrane region" description="Helical" evidence="2">
    <location>
        <begin position="185"/>
        <end position="206"/>
    </location>
</feature>
<feature type="transmembrane region" description="Helical" evidence="2">
    <location>
        <begin position="120"/>
        <end position="138"/>
    </location>
</feature>
<keyword evidence="1" id="KW-0378">Hydrolase</keyword>
<protein>
    <submittedName>
        <fullName evidence="4">Stage II sporulation protein E</fullName>
    </submittedName>
</protein>
<sequence>MQYGAELLPYQRLKKIEKQKYKKSINFKSIVNMIIFFMSSFLVSRVIFINNMAPFGIAFLLSISRQKEYNKYLFISAVGSVIGYISLKNNIGYISLNILEVATITLSSYIFKNVEDKKNTIIIYMIIYLEIFAYKIFVTKISTTMAMLGATFEIGCIFPIYYIINYSILCFKNINTSHLYSNEEIVSMAITLSLVVSGTWGANIAGINLMNLISITMILIIGYVKGSTSASAIGVAMGAIVGLSSNNMMIYISIYGLCGLISGVFKETGKLMTGISYLVSFLILKFYSNINYDFKIIEVLISLTLFYIIPNKLYMKMEYELDYQKKQENLQENYMDKIKGILTDKLGNFSDVLYNMGNVLEKLVDNEKLAMKNKSGALIENLADRVCSNCNMNHICWKREGYYTYNALGELIQNYQENRKELPYEIERKCVKRTQLINNTEDIVNNYIINEMWKKRLSECREVLANQINTMAYSVEEITKEFGQSIRFSNLTEKDIRRMLNKNNIKYKDIFCYNNENGRLIINLKIDACTGKQKCVKEILPLINKVTGKLMCVANESCNLDLKNNDCNIIFEETPKYHVASYVNKTAKDGEQCNGDSYSFGKLKSGSYMTIISDGMGSGPQAVQESSAVVELIERFAQSGFSKLIAINTINSIMSIKFSQDEKFSTVDLSNIDLYEGKVDFMKVGAVASFIKRGTDVYTIKSKTLPIGVLDKVDIDIETRDLKNGDIIVMVSDGVLDYESSSAGKVEWVVEFLKNTTLNNPKEISEELIENAKKLSKGKVKDDMTAIVQKVYSLY</sequence>
<evidence type="ECO:0000313" key="5">
    <source>
        <dbReference type="Proteomes" id="UP000032250"/>
    </source>
</evidence>
<feature type="domain" description="PPM-type phosphatase" evidence="3">
    <location>
        <begin position="578"/>
        <end position="791"/>
    </location>
</feature>
<dbReference type="Proteomes" id="UP000032250">
    <property type="component" value="Unassembled WGS sequence"/>
</dbReference>
<evidence type="ECO:0000259" key="3">
    <source>
        <dbReference type="SMART" id="SM00331"/>
    </source>
</evidence>
<dbReference type="Pfam" id="PF19732">
    <property type="entry name" value="SpoIIE_N"/>
    <property type="match status" value="1"/>
</dbReference>
<dbReference type="PANTHER" id="PTHR43156">
    <property type="entry name" value="STAGE II SPORULATION PROTEIN E-RELATED"/>
    <property type="match status" value="1"/>
</dbReference>
<dbReference type="InterPro" id="IPR052016">
    <property type="entry name" value="Bact_Sigma-Reg"/>
</dbReference>
<comment type="caution">
    <text evidence="4">The sequence shown here is derived from an EMBL/GenBank/DDBJ whole genome shotgun (WGS) entry which is preliminary data.</text>
</comment>
<feature type="transmembrane region" description="Helical" evidence="2">
    <location>
        <begin position="248"/>
        <end position="265"/>
    </location>
</feature>
<dbReference type="InterPro" id="IPR036457">
    <property type="entry name" value="PPM-type-like_dom_sf"/>
</dbReference>
<keyword evidence="2" id="KW-0472">Membrane</keyword>
<accession>A0A0D1BSQ0</accession>
<gene>
    <name evidence="4" type="ORF">N495_18470</name>
</gene>
<dbReference type="OrthoDB" id="9763774at2"/>
<feature type="transmembrane region" description="Helical" evidence="2">
    <location>
        <begin position="294"/>
        <end position="310"/>
    </location>
</feature>
<dbReference type="EMBL" id="JXSU01000009">
    <property type="protein sequence ID" value="KIS21811.1"/>
    <property type="molecule type" value="Genomic_DNA"/>
</dbReference>
<dbReference type="InterPro" id="IPR045768">
    <property type="entry name" value="SpoIIE_N"/>
</dbReference>
<dbReference type="AlphaFoldDB" id="A0A0D1BSQ0"/>
<feature type="transmembrane region" description="Helical" evidence="2">
    <location>
        <begin position="144"/>
        <end position="164"/>
    </location>
</feature>
<evidence type="ECO:0000256" key="1">
    <source>
        <dbReference type="ARBA" id="ARBA00022801"/>
    </source>
</evidence>
<dbReference type="SUPFAM" id="SSF81606">
    <property type="entry name" value="PP2C-like"/>
    <property type="match status" value="1"/>
</dbReference>
<dbReference type="InterPro" id="IPR014221">
    <property type="entry name" value="SpoII_E"/>
</dbReference>
<dbReference type="RefSeq" id="WP_003488237.1">
    <property type="nucleotide sequence ID" value="NZ_JXSU01000009.1"/>
</dbReference>
<evidence type="ECO:0000313" key="4">
    <source>
        <dbReference type="EMBL" id="KIS21811.1"/>
    </source>
</evidence>
<dbReference type="PATRIC" id="fig|1379739.3.peg.4068"/>
<keyword evidence="2" id="KW-0812">Transmembrane</keyword>
<dbReference type="InterPro" id="IPR001932">
    <property type="entry name" value="PPM-type_phosphatase-like_dom"/>
</dbReference>
<dbReference type="Gene3D" id="3.60.40.10">
    <property type="entry name" value="PPM-type phosphatase domain"/>
    <property type="match status" value="1"/>
</dbReference>
<reference evidence="4 5" key="1">
    <citation type="submission" date="2014-06" db="EMBL/GenBank/DDBJ databases">
        <title>Genome characterization of distinct group I Clostridium botulinum lineages.</title>
        <authorList>
            <person name="Giordani F."/>
            <person name="Anselmo A."/>
            <person name="Fillo S."/>
            <person name="Palozzi A.M."/>
            <person name="Fortunato A."/>
            <person name="Gentile B."/>
            <person name="Ciammaruconi A."/>
            <person name="Anniballi F."/>
            <person name="De Medici D."/>
            <person name="Lista F."/>
        </authorList>
    </citation>
    <scope>NUCLEOTIDE SEQUENCE [LARGE SCALE GENOMIC DNA]</scope>
    <source>
        <strain evidence="4 5">B2 450</strain>
    </source>
</reference>
<keyword evidence="2" id="KW-1133">Transmembrane helix</keyword>
<dbReference type="Pfam" id="PF07228">
    <property type="entry name" value="SpoIIE"/>
    <property type="match status" value="1"/>
</dbReference>
<dbReference type="GO" id="GO:0004722">
    <property type="term" value="F:protein serine/threonine phosphatase activity"/>
    <property type="evidence" value="ECO:0007669"/>
    <property type="project" value="InterPro"/>
</dbReference>
<dbReference type="PANTHER" id="PTHR43156:SF2">
    <property type="entry name" value="STAGE II SPORULATION PROTEIN E"/>
    <property type="match status" value="1"/>
</dbReference>
<feature type="transmembrane region" description="Helical" evidence="2">
    <location>
        <begin position="212"/>
        <end position="241"/>
    </location>
</feature>
<organism evidence="4 5">
    <name type="scientific">Clostridium botulinum B2 450</name>
    <dbReference type="NCBI Taxonomy" id="1379739"/>
    <lineage>
        <taxon>Bacteria</taxon>
        <taxon>Bacillati</taxon>
        <taxon>Bacillota</taxon>
        <taxon>Clostridia</taxon>
        <taxon>Eubacteriales</taxon>
        <taxon>Clostridiaceae</taxon>
        <taxon>Clostridium</taxon>
    </lineage>
</organism>
<dbReference type="NCBIfam" id="TIGR02865">
    <property type="entry name" value="spore_II_E"/>
    <property type="match status" value="1"/>
</dbReference>
<dbReference type="SMART" id="SM00331">
    <property type="entry name" value="PP2C_SIG"/>
    <property type="match status" value="1"/>
</dbReference>
<name>A0A0D1BSQ0_CLOBO</name>
<proteinExistence type="predicted"/>
<dbReference type="HOGENOM" id="CLU_017349_1_0_9"/>
<evidence type="ECO:0000256" key="2">
    <source>
        <dbReference type="SAM" id="Phobius"/>
    </source>
</evidence>
<feature type="transmembrane region" description="Helical" evidence="2">
    <location>
        <begin position="69"/>
        <end position="87"/>
    </location>
</feature>